<keyword evidence="3" id="KW-1185">Reference proteome</keyword>
<comment type="caution">
    <text evidence="2">The sequence shown here is derived from an EMBL/GenBank/DDBJ whole genome shotgun (WGS) entry which is preliminary data.</text>
</comment>
<dbReference type="Proteomes" id="UP001287286">
    <property type="component" value="Unassembled WGS sequence"/>
</dbReference>
<name>A0ABR0BG35_PURLI</name>
<evidence type="ECO:0000313" key="3">
    <source>
        <dbReference type="Proteomes" id="UP001287286"/>
    </source>
</evidence>
<sequence>MEDYAIVRVNTSMVGRYISHKLTPNASGVDPDRGDNGLLGDLKDWLHHVEADTSDKLSDLSGNIAEELADKLGLSQWYSLHVTDFCQGLFTPNATAVQPSLNVTNCTRSSPSERFNLTRILDHSIRLGPLAFNLADIDWPDGVQEHLETLNRILNALFAVYVFSVILTAISVLLGVVAFVNPIKPMVTINMIFALAAAMTCLVGSGIVTVSISKGVTALNGQGRRVGLVAERGQKFCTMTWVATTFMIVVAGFWIWQKLPAQRQSREPVAKHSARTTG</sequence>
<evidence type="ECO:0008006" key="4">
    <source>
        <dbReference type="Google" id="ProtNLM"/>
    </source>
</evidence>
<keyword evidence="1" id="KW-0472">Membrane</keyword>
<dbReference type="PANTHER" id="PTHR28019:SF7">
    <property type="entry name" value="SUR7 PROTEIN"/>
    <property type="match status" value="1"/>
</dbReference>
<evidence type="ECO:0000256" key="1">
    <source>
        <dbReference type="SAM" id="Phobius"/>
    </source>
</evidence>
<evidence type="ECO:0000313" key="2">
    <source>
        <dbReference type="EMBL" id="KAK4075254.1"/>
    </source>
</evidence>
<keyword evidence="1" id="KW-1133">Transmembrane helix</keyword>
<feature type="transmembrane region" description="Helical" evidence="1">
    <location>
        <begin position="192"/>
        <end position="213"/>
    </location>
</feature>
<proteinExistence type="predicted"/>
<organism evidence="2 3">
    <name type="scientific">Purpureocillium lilacinum</name>
    <name type="common">Paecilomyces lilacinus</name>
    <dbReference type="NCBI Taxonomy" id="33203"/>
    <lineage>
        <taxon>Eukaryota</taxon>
        <taxon>Fungi</taxon>
        <taxon>Dikarya</taxon>
        <taxon>Ascomycota</taxon>
        <taxon>Pezizomycotina</taxon>
        <taxon>Sordariomycetes</taxon>
        <taxon>Hypocreomycetidae</taxon>
        <taxon>Hypocreales</taxon>
        <taxon>Ophiocordycipitaceae</taxon>
        <taxon>Purpureocillium</taxon>
    </lineage>
</organism>
<dbReference type="InterPro" id="IPR009571">
    <property type="entry name" value="SUR7/Rim9-like_fungi"/>
</dbReference>
<protein>
    <recommendedName>
        <fullName evidence="4">SUR7 protein</fullName>
    </recommendedName>
</protein>
<keyword evidence="1" id="KW-0812">Transmembrane</keyword>
<gene>
    <name evidence="2" type="ORF">Purlil1_12707</name>
</gene>
<feature type="transmembrane region" description="Helical" evidence="1">
    <location>
        <begin position="233"/>
        <end position="256"/>
    </location>
</feature>
<accession>A0ABR0BG35</accession>
<dbReference type="Pfam" id="PF06687">
    <property type="entry name" value="SUR7"/>
    <property type="match status" value="1"/>
</dbReference>
<dbReference type="PANTHER" id="PTHR28019">
    <property type="entry name" value="CELL MEMBRANE PROTEIN YLR413W-RELATED"/>
    <property type="match status" value="1"/>
</dbReference>
<dbReference type="EMBL" id="JAWRVI010000124">
    <property type="protein sequence ID" value="KAK4075254.1"/>
    <property type="molecule type" value="Genomic_DNA"/>
</dbReference>
<dbReference type="InterPro" id="IPR052413">
    <property type="entry name" value="SUR7_domain"/>
</dbReference>
<reference evidence="2 3" key="1">
    <citation type="journal article" date="2024" name="Microbiol. Resour. Announc.">
        <title>Genome annotations for the ascomycete fungi Trichoderma harzianum, Trichoderma aggressivum, and Purpureocillium lilacinum.</title>
        <authorList>
            <person name="Beijen E.P.W."/>
            <person name="Ohm R.A."/>
        </authorList>
    </citation>
    <scope>NUCLEOTIDE SEQUENCE [LARGE SCALE GENOMIC DNA]</scope>
    <source>
        <strain evidence="2 3">CBS 150709</strain>
    </source>
</reference>
<feature type="transmembrane region" description="Helical" evidence="1">
    <location>
        <begin position="158"/>
        <end position="180"/>
    </location>
</feature>